<dbReference type="Proteomes" id="UP000501812">
    <property type="component" value="Chromosome"/>
</dbReference>
<dbReference type="EMBL" id="CP051774">
    <property type="protein sequence ID" value="QJE98824.1"/>
    <property type="molecule type" value="Genomic_DNA"/>
</dbReference>
<protein>
    <submittedName>
        <fullName evidence="3">DUF1254 domain-containing protein</fullName>
    </submittedName>
</protein>
<dbReference type="InterPro" id="IPR010621">
    <property type="entry name" value="DUF1214"/>
</dbReference>
<dbReference type="Pfam" id="PF06742">
    <property type="entry name" value="DUF1214"/>
    <property type="match status" value="1"/>
</dbReference>
<feature type="domain" description="DUF1214" evidence="1">
    <location>
        <begin position="236"/>
        <end position="320"/>
    </location>
</feature>
<proteinExistence type="predicted"/>
<dbReference type="Gene3D" id="2.60.120.600">
    <property type="entry name" value="Domain of unknown function DUF1214, C-terminal domain"/>
    <property type="match status" value="1"/>
</dbReference>
<dbReference type="InterPro" id="IPR010679">
    <property type="entry name" value="DUF1254"/>
</dbReference>
<dbReference type="KEGG" id="luo:HHL09_24605"/>
<feature type="domain" description="DUF1254" evidence="2">
    <location>
        <begin position="50"/>
        <end position="105"/>
    </location>
</feature>
<dbReference type="AlphaFoldDB" id="A0A858RQL3"/>
<gene>
    <name evidence="3" type="ORF">HHL09_24605</name>
</gene>
<keyword evidence="4" id="KW-1185">Reference proteome</keyword>
<dbReference type="Gene3D" id="2.60.40.1610">
    <property type="entry name" value="Domain of unknown function DUF1254"/>
    <property type="match status" value="1"/>
</dbReference>
<dbReference type="InterPro" id="IPR037050">
    <property type="entry name" value="DUF1254_sf"/>
</dbReference>
<dbReference type="Pfam" id="PF06863">
    <property type="entry name" value="DUF1254"/>
    <property type="match status" value="1"/>
</dbReference>
<evidence type="ECO:0000259" key="1">
    <source>
        <dbReference type="Pfam" id="PF06742"/>
    </source>
</evidence>
<dbReference type="SUPFAM" id="SSF160935">
    <property type="entry name" value="VPA0735-like"/>
    <property type="match status" value="1"/>
</dbReference>
<evidence type="ECO:0000259" key="2">
    <source>
        <dbReference type="Pfam" id="PF06863"/>
    </source>
</evidence>
<dbReference type="InterPro" id="IPR037049">
    <property type="entry name" value="DUF1214_C_sf"/>
</dbReference>
<dbReference type="PANTHER" id="PTHR36509">
    <property type="entry name" value="BLL3101 PROTEIN"/>
    <property type="match status" value="1"/>
</dbReference>
<reference evidence="3 4" key="1">
    <citation type="submission" date="2020-04" db="EMBL/GenBank/DDBJ databases">
        <title>Luteolibacter sp. G-1-1-1 isolated from soil.</title>
        <authorList>
            <person name="Dahal R.H."/>
        </authorList>
    </citation>
    <scope>NUCLEOTIDE SEQUENCE [LARGE SCALE GENOMIC DNA]</scope>
    <source>
        <strain evidence="3 4">G-1-1-1</strain>
    </source>
</reference>
<dbReference type="PANTHER" id="PTHR36509:SF2">
    <property type="entry name" value="BLL3101 PROTEIN"/>
    <property type="match status" value="1"/>
</dbReference>
<accession>A0A858RQL3</accession>
<evidence type="ECO:0000313" key="3">
    <source>
        <dbReference type="EMBL" id="QJE98824.1"/>
    </source>
</evidence>
<dbReference type="RefSeq" id="WP_169457311.1">
    <property type="nucleotide sequence ID" value="NZ_CP051774.1"/>
</dbReference>
<evidence type="ECO:0000313" key="4">
    <source>
        <dbReference type="Proteomes" id="UP000501812"/>
    </source>
</evidence>
<organism evidence="3 4">
    <name type="scientific">Luteolibacter luteus</name>
    <dbReference type="NCBI Taxonomy" id="2728835"/>
    <lineage>
        <taxon>Bacteria</taxon>
        <taxon>Pseudomonadati</taxon>
        <taxon>Verrucomicrobiota</taxon>
        <taxon>Verrucomicrobiia</taxon>
        <taxon>Verrucomicrobiales</taxon>
        <taxon>Verrucomicrobiaceae</taxon>
        <taxon>Luteolibacter</taxon>
    </lineage>
</organism>
<sequence length="337" mass="36863">MILKHAILSLALIAQAPADPDPVPVTVDNFIRAESDSYMGGLIKDSGGIGKFVHRREPANIDKQTVIRLNRDTLYSSAVFDLDAGPVTITLPDAGKRFRSVQVINQDHYAPLVSYEAGDIVIDRELAGTRYAVVALRTLVDPADPEDIKQVHALQDAIKTSQKDPGSFEVPDWDSASRKKVREALLVLAATRSGFTKAFGKKGEVDPISHLLGTAAGWGGNPDKDATYLNFTPAKNDGKTAYTLVVKEVPVDAFWSISVYNKDGYFEKNAENAYSINDITAKKAEDGSVKVLFGGEPDGASNHIPITPGWNYTVRLYRPHEEILDGTWKFPEPQPVE</sequence>
<name>A0A858RQL3_9BACT</name>